<keyword evidence="3" id="KW-1185">Reference proteome</keyword>
<dbReference type="STRING" id="1451189.CFAL_00075"/>
<keyword evidence="1" id="KW-0472">Membrane</keyword>
<keyword evidence="1" id="KW-0812">Transmembrane</keyword>
<dbReference type="AlphaFoldDB" id="A0A418Q8V9"/>
<gene>
    <name evidence="2" type="ORF">D3M95_02405</name>
</gene>
<evidence type="ECO:0000256" key="1">
    <source>
        <dbReference type="SAM" id="Phobius"/>
    </source>
</evidence>
<organism evidence="2 3">
    <name type="scientific">Corynebacterium falsenii</name>
    <dbReference type="NCBI Taxonomy" id="108486"/>
    <lineage>
        <taxon>Bacteria</taxon>
        <taxon>Bacillati</taxon>
        <taxon>Actinomycetota</taxon>
        <taxon>Actinomycetes</taxon>
        <taxon>Mycobacteriales</taxon>
        <taxon>Corynebacteriaceae</taxon>
        <taxon>Corynebacterium</taxon>
    </lineage>
</organism>
<comment type="caution">
    <text evidence="2">The sequence shown here is derived from an EMBL/GenBank/DDBJ whole genome shotgun (WGS) entry which is preliminary data.</text>
</comment>
<protein>
    <submittedName>
        <fullName evidence="2">DUF2254 domain-containing protein</fullName>
    </submittedName>
</protein>
<feature type="transmembrane region" description="Helical" evidence="1">
    <location>
        <begin position="30"/>
        <end position="51"/>
    </location>
</feature>
<keyword evidence="1" id="KW-1133">Transmembrane helix</keyword>
<evidence type="ECO:0000313" key="2">
    <source>
        <dbReference type="EMBL" id="RIX36162.1"/>
    </source>
</evidence>
<feature type="transmembrane region" description="Helical" evidence="1">
    <location>
        <begin position="116"/>
        <end position="135"/>
    </location>
</feature>
<dbReference type="OrthoDB" id="2955631at2"/>
<dbReference type="InterPro" id="IPR018723">
    <property type="entry name" value="DUF2254_membrane"/>
</dbReference>
<accession>A0A418Q8V9</accession>
<proteinExistence type="predicted"/>
<dbReference type="EMBL" id="QXJK01000002">
    <property type="protein sequence ID" value="RIX36162.1"/>
    <property type="molecule type" value="Genomic_DNA"/>
</dbReference>
<dbReference type="RefSeq" id="WP_119664326.1">
    <property type="nucleotide sequence ID" value="NZ_QXJK01000002.1"/>
</dbReference>
<dbReference type="Pfam" id="PF10011">
    <property type="entry name" value="DUF2254"/>
    <property type="match status" value="1"/>
</dbReference>
<name>A0A418Q8V9_9CORY</name>
<dbReference type="Proteomes" id="UP000285278">
    <property type="component" value="Unassembled WGS sequence"/>
</dbReference>
<evidence type="ECO:0000313" key="3">
    <source>
        <dbReference type="Proteomes" id="UP000285278"/>
    </source>
</evidence>
<reference evidence="2 3" key="1">
    <citation type="submission" date="2018-09" db="EMBL/GenBank/DDBJ databases">
        <title>Optimization and identification of Corynebacterium falsenii FN1-14 from fish paste.</title>
        <authorList>
            <person name="Daroonpunt R."/>
            <person name="Tanasupawat S."/>
        </authorList>
    </citation>
    <scope>NUCLEOTIDE SEQUENCE [LARGE SCALE GENOMIC DNA]</scope>
    <source>
        <strain evidence="2 3">FN1-14</strain>
    </source>
</reference>
<feature type="transmembrane region" description="Helical" evidence="1">
    <location>
        <begin position="147"/>
        <end position="168"/>
    </location>
</feature>
<feature type="transmembrane region" description="Helical" evidence="1">
    <location>
        <begin position="72"/>
        <end position="96"/>
    </location>
</feature>
<sequence length="426" mass="47619">MVKHQQLLFGNGWVPGVRTSSLWQRFWAPFWMVPIAISVASVGLALLLPAIDGLVANEIPLFFHSGASGARSLLSTIASITISITGPVFSITLVVLQLASSQFTPRILGSFLESRVTQFSLGMFVGTFLYALTVMRSIRTDPDFVPQLATSFAFFMVVGSMGMFLAFIRHIVLSIQISEVIFRIQLSGIESLNNVMPEDQAEVDNITRKPWRPDEEESVRDVYYGGRGGYICEVNYNKLMSFAHKHGGVLEVLYPVGHYVPCNQVIARWFGPKELDGVDDLSEAVTELMSFNRERTIRQDFSFSIRQLVDIAERALSPGVNDPTTAIQCINCIQSLCRVMVTRRVPSNYLNDDDGELRVIYQPQTVEENLELAVVEIAHWGSTAVRIGPALHTMINDLRSVALPEYQQVLDRLDNVIDKKMDNPVE</sequence>